<sequence length="100" mass="11357">MKIVAVTRDQLILIDGISAQICLIGGFTMQRGEWAVHFDTKTGVGHIEYIDIRNNQPLTTELFNTHYAWLIAKHGEFVQWQQEQAALEQAQSESNQNVSN</sequence>
<proteinExistence type="predicted"/>
<dbReference type="AlphaFoldDB" id="A0A1E3WK82"/>
<dbReference type="EMBL" id="MDCJ01000002">
    <property type="protein sequence ID" value="ODS10164.1"/>
    <property type="molecule type" value="Genomic_DNA"/>
</dbReference>
<gene>
    <name evidence="1" type="ORF">VSF3289_00419</name>
</gene>
<dbReference type="OrthoDB" id="5883950at2"/>
<name>A0A1E3WK82_9VIBR</name>
<comment type="caution">
    <text evidence="1">The sequence shown here is derived from an EMBL/GenBank/DDBJ whole genome shotgun (WGS) entry which is preliminary data.</text>
</comment>
<reference evidence="1 2" key="1">
    <citation type="submission" date="2016-08" db="EMBL/GenBank/DDBJ databases">
        <title>Genome sequencing of Vibrio scophthalmi strain FP3289, an isolated from Paralichthys olivaceus.</title>
        <authorList>
            <person name="Han H.-J."/>
        </authorList>
    </citation>
    <scope>NUCLEOTIDE SEQUENCE [LARGE SCALE GENOMIC DNA]</scope>
    <source>
        <strain evidence="1 2">FP3289</strain>
    </source>
</reference>
<protein>
    <submittedName>
        <fullName evidence="1">Uncharacterized protein</fullName>
    </submittedName>
</protein>
<evidence type="ECO:0000313" key="1">
    <source>
        <dbReference type="EMBL" id="ODS10164.1"/>
    </source>
</evidence>
<dbReference type="RefSeq" id="WP_069445966.1">
    <property type="nucleotide sequence ID" value="NZ_MDCJ01000002.1"/>
</dbReference>
<dbReference type="Proteomes" id="UP000095131">
    <property type="component" value="Unassembled WGS sequence"/>
</dbReference>
<evidence type="ECO:0000313" key="2">
    <source>
        <dbReference type="Proteomes" id="UP000095131"/>
    </source>
</evidence>
<organism evidence="1 2">
    <name type="scientific">Vibrio scophthalmi</name>
    <dbReference type="NCBI Taxonomy" id="45658"/>
    <lineage>
        <taxon>Bacteria</taxon>
        <taxon>Pseudomonadati</taxon>
        <taxon>Pseudomonadota</taxon>
        <taxon>Gammaproteobacteria</taxon>
        <taxon>Vibrionales</taxon>
        <taxon>Vibrionaceae</taxon>
        <taxon>Vibrio</taxon>
    </lineage>
</organism>
<accession>A0A1E3WK82</accession>